<evidence type="ECO:0000256" key="1">
    <source>
        <dbReference type="ARBA" id="ARBA00012513"/>
    </source>
</evidence>
<dbReference type="PANTHER" id="PTHR43289">
    <property type="entry name" value="MITOGEN-ACTIVATED PROTEIN KINASE KINASE KINASE 20-RELATED"/>
    <property type="match status" value="1"/>
</dbReference>
<dbReference type="InterPro" id="IPR015943">
    <property type="entry name" value="WD40/YVTN_repeat-like_dom_sf"/>
</dbReference>
<dbReference type="PANTHER" id="PTHR43289:SF6">
    <property type="entry name" value="SERINE_THREONINE-PROTEIN KINASE NEKL-3"/>
    <property type="match status" value="1"/>
</dbReference>
<dbReference type="PROSITE" id="PS50011">
    <property type="entry name" value="PROTEIN_KINASE_DOM"/>
    <property type="match status" value="1"/>
</dbReference>
<feature type="region of interest" description="Disordered" evidence="8">
    <location>
        <begin position="278"/>
        <end position="302"/>
    </location>
</feature>
<dbReference type="GO" id="GO:0004674">
    <property type="term" value="F:protein serine/threonine kinase activity"/>
    <property type="evidence" value="ECO:0007669"/>
    <property type="project" value="UniProtKB-KW"/>
</dbReference>
<dbReference type="SUPFAM" id="SSF51004">
    <property type="entry name" value="C-terminal (heme d1) domain of cytochrome cd1-nitrite reductase"/>
    <property type="match status" value="1"/>
</dbReference>
<gene>
    <name evidence="11" type="ORF">GPX89_13065</name>
</gene>
<reference evidence="11 12" key="1">
    <citation type="submission" date="2019-12" db="EMBL/GenBank/DDBJ databases">
        <title>Nocardia sp. nov. ET3-3 isolated from soil.</title>
        <authorList>
            <person name="Kanchanasin P."/>
            <person name="Tanasupawat S."/>
            <person name="Yuki M."/>
            <person name="Kudo T."/>
        </authorList>
    </citation>
    <scope>NUCLEOTIDE SEQUENCE [LARGE SCALE GENOMIC DNA]</scope>
    <source>
        <strain evidence="11 12">ET3-3</strain>
    </source>
</reference>
<organism evidence="11 12">
    <name type="scientific">Nocardia terrae</name>
    <dbReference type="NCBI Taxonomy" id="2675851"/>
    <lineage>
        <taxon>Bacteria</taxon>
        <taxon>Bacillati</taxon>
        <taxon>Actinomycetota</taxon>
        <taxon>Actinomycetes</taxon>
        <taxon>Mycobacteriales</taxon>
        <taxon>Nocardiaceae</taxon>
        <taxon>Nocardia</taxon>
    </lineage>
</organism>
<dbReference type="InterPro" id="IPR011964">
    <property type="entry name" value="YVTN_b-propeller_repeat"/>
</dbReference>
<dbReference type="FunFam" id="1.10.510.10:FF:000021">
    <property type="entry name" value="Serine/threonine protein kinase"/>
    <property type="match status" value="1"/>
</dbReference>
<keyword evidence="3" id="KW-0808">Transferase</keyword>
<keyword evidence="9" id="KW-1133">Transmembrane helix</keyword>
<evidence type="ECO:0000256" key="9">
    <source>
        <dbReference type="SAM" id="Phobius"/>
    </source>
</evidence>
<feature type="binding site" evidence="7">
    <location>
        <position position="39"/>
    </location>
    <ligand>
        <name>ATP</name>
        <dbReference type="ChEBI" id="CHEBI:30616"/>
    </ligand>
</feature>
<evidence type="ECO:0000256" key="7">
    <source>
        <dbReference type="PROSITE-ProRule" id="PRU10141"/>
    </source>
</evidence>
<evidence type="ECO:0000256" key="3">
    <source>
        <dbReference type="ARBA" id="ARBA00022679"/>
    </source>
</evidence>
<dbReference type="EC" id="2.7.11.1" evidence="1"/>
<dbReference type="InterPro" id="IPR008271">
    <property type="entry name" value="Ser/Thr_kinase_AS"/>
</dbReference>
<dbReference type="SMART" id="SM00220">
    <property type="entry name" value="S_TKc"/>
    <property type="match status" value="1"/>
</dbReference>
<evidence type="ECO:0000259" key="10">
    <source>
        <dbReference type="PROSITE" id="PS50011"/>
    </source>
</evidence>
<keyword evidence="4 7" id="KW-0547">Nucleotide-binding</keyword>
<dbReference type="SUPFAM" id="SSF56112">
    <property type="entry name" value="Protein kinase-like (PK-like)"/>
    <property type="match status" value="1"/>
</dbReference>
<dbReference type="EMBL" id="WRPP01000002">
    <property type="protein sequence ID" value="MVU78172.1"/>
    <property type="molecule type" value="Genomic_DNA"/>
</dbReference>
<evidence type="ECO:0000313" key="11">
    <source>
        <dbReference type="EMBL" id="MVU78172.1"/>
    </source>
</evidence>
<dbReference type="InterPro" id="IPR011048">
    <property type="entry name" value="Haem_d1_sf"/>
</dbReference>
<dbReference type="RefSeq" id="WP_157387719.1">
    <property type="nucleotide sequence ID" value="NZ_WRPP01000002.1"/>
</dbReference>
<keyword evidence="9" id="KW-0472">Membrane</keyword>
<dbReference type="Gene3D" id="3.30.200.20">
    <property type="entry name" value="Phosphorylase Kinase, domain 1"/>
    <property type="match status" value="1"/>
</dbReference>
<keyword evidence="12" id="KW-1185">Reference proteome</keyword>
<evidence type="ECO:0000256" key="5">
    <source>
        <dbReference type="ARBA" id="ARBA00022777"/>
    </source>
</evidence>
<dbReference type="Gene3D" id="2.130.10.10">
    <property type="entry name" value="YVTN repeat-like/Quinoprotein amine dehydrogenase"/>
    <property type="match status" value="2"/>
</dbReference>
<dbReference type="CDD" id="cd14014">
    <property type="entry name" value="STKc_PknB_like"/>
    <property type="match status" value="1"/>
</dbReference>
<dbReference type="PROSITE" id="PS00108">
    <property type="entry name" value="PROTEIN_KINASE_ST"/>
    <property type="match status" value="1"/>
</dbReference>
<keyword evidence="9" id="KW-0812">Transmembrane</keyword>
<keyword evidence="2" id="KW-0723">Serine/threonine-protein kinase</keyword>
<dbReference type="Proteomes" id="UP000466794">
    <property type="component" value="Unassembled WGS sequence"/>
</dbReference>
<keyword evidence="6 7" id="KW-0067">ATP-binding</keyword>
<proteinExistence type="predicted"/>
<dbReference type="AlphaFoldDB" id="A0A7K1UV59"/>
<sequence>MTQHISFGHYTLERLLGEGGMGQVWAAFDNRTRRRVAVKVMPANLARDNEYRTRFLREAEATASLQEPHVVPIHSFGEIAGQLYIDMALIVGDDVGTTLRQTGPMMPADAIGVIEQTAAALDAAHAIGLVHRDVKPSNIVVHATGFVYLIDFGIAWRQDQSTLTETGGAVGTWAYMAPERFEGELSARVDIYSLACVLYECLTGSKPFVQSEPGQLMVAHLYQEPPRASAANPGIPSALDDVIARGMAKQPGDRYETAGALAAAARAAVQAPGRLAVTEVAPPRPVHTSTPPSDARAHRPRRSLRKATVAAISAVVLVSAATAIGVAAMNSGKSSLRNSPAEATAPPDPPGSVLATIATGAGANSVAIDPAGVAYVSNGTDGSVAVLDTDKRALLTTTNVEAGPISLAIDTSTRSVYVANARSGSLSVIDTVSRTVRATVELDVIALTTVIDPEAKIVYSTTHGDGDKIYAVGTADNKIRTSTPIECGAAFPFGLAVDPELGIALATCANDVVTIDTRTMAVTGRISTGPRPFGIVADAKRHLAYVANRDAGSVQVIDIRSGTVTATVKVGRDAALLALDTASNTAYVSNRDDHTISMIDTTSNTVVATVDVGGKPQGIAVEPRTHNVYVADSDRGAVIVLAGRR</sequence>
<evidence type="ECO:0000256" key="8">
    <source>
        <dbReference type="SAM" id="MobiDB-lite"/>
    </source>
</evidence>
<keyword evidence="5 11" id="KW-0418">Kinase</keyword>
<name>A0A7K1UV59_9NOCA</name>
<dbReference type="InterPro" id="IPR011009">
    <property type="entry name" value="Kinase-like_dom_sf"/>
</dbReference>
<dbReference type="PROSITE" id="PS00107">
    <property type="entry name" value="PROTEIN_KINASE_ATP"/>
    <property type="match status" value="1"/>
</dbReference>
<feature type="transmembrane region" description="Helical" evidence="9">
    <location>
        <begin position="309"/>
        <end position="329"/>
    </location>
</feature>
<evidence type="ECO:0000256" key="6">
    <source>
        <dbReference type="ARBA" id="ARBA00022840"/>
    </source>
</evidence>
<evidence type="ECO:0000256" key="2">
    <source>
        <dbReference type="ARBA" id="ARBA00022527"/>
    </source>
</evidence>
<dbReference type="Gene3D" id="1.10.510.10">
    <property type="entry name" value="Transferase(Phosphotransferase) domain 1"/>
    <property type="match status" value="1"/>
</dbReference>
<dbReference type="InterPro" id="IPR000719">
    <property type="entry name" value="Prot_kinase_dom"/>
</dbReference>
<comment type="caution">
    <text evidence="11">The sequence shown here is derived from an EMBL/GenBank/DDBJ whole genome shotgun (WGS) entry which is preliminary data.</text>
</comment>
<accession>A0A7K1UV59</accession>
<protein>
    <recommendedName>
        <fullName evidence="1">non-specific serine/threonine protein kinase</fullName>
        <ecNumber evidence="1">2.7.11.1</ecNumber>
    </recommendedName>
</protein>
<dbReference type="NCBIfam" id="TIGR02276">
    <property type="entry name" value="beta_rpt_yvtn"/>
    <property type="match status" value="2"/>
</dbReference>
<dbReference type="Pfam" id="PF00069">
    <property type="entry name" value="Pkinase"/>
    <property type="match status" value="1"/>
</dbReference>
<evidence type="ECO:0000256" key="4">
    <source>
        <dbReference type="ARBA" id="ARBA00022741"/>
    </source>
</evidence>
<evidence type="ECO:0000313" key="12">
    <source>
        <dbReference type="Proteomes" id="UP000466794"/>
    </source>
</evidence>
<dbReference type="GO" id="GO:0005524">
    <property type="term" value="F:ATP binding"/>
    <property type="evidence" value="ECO:0007669"/>
    <property type="project" value="UniProtKB-UniRule"/>
</dbReference>
<dbReference type="InterPro" id="IPR017441">
    <property type="entry name" value="Protein_kinase_ATP_BS"/>
</dbReference>
<feature type="domain" description="Protein kinase" evidence="10">
    <location>
        <begin position="10"/>
        <end position="269"/>
    </location>
</feature>